<feature type="region of interest" description="Disordered" evidence="2">
    <location>
        <begin position="335"/>
        <end position="380"/>
    </location>
</feature>
<dbReference type="Gene3D" id="1.20.1260.20">
    <property type="entry name" value="PPE superfamily"/>
    <property type="match status" value="1"/>
</dbReference>
<comment type="caution">
    <text evidence="4">The sequence shown here is derived from an EMBL/GenBank/DDBJ whole genome shotgun (WGS) entry which is preliminary data.</text>
</comment>
<organism evidence="4 5">
    <name type="scientific">[Mycobacterium] nativiensis</name>
    <dbReference type="NCBI Taxonomy" id="2855503"/>
    <lineage>
        <taxon>Bacteria</taxon>
        <taxon>Bacillati</taxon>
        <taxon>Actinomycetota</taxon>
        <taxon>Actinomycetes</taxon>
        <taxon>Mycobacteriales</taxon>
        <taxon>Mycobacteriaceae</taxon>
        <taxon>Mycolicibacter</taxon>
    </lineage>
</organism>
<feature type="compositionally biased region" description="Low complexity" evidence="2">
    <location>
        <begin position="176"/>
        <end position="199"/>
    </location>
</feature>
<evidence type="ECO:0000256" key="2">
    <source>
        <dbReference type="SAM" id="MobiDB-lite"/>
    </source>
</evidence>
<evidence type="ECO:0000256" key="1">
    <source>
        <dbReference type="ARBA" id="ARBA00010652"/>
    </source>
</evidence>
<dbReference type="PANTHER" id="PTHR46766">
    <property type="entry name" value="GLUTAMINE-RICH PROTEIN 2"/>
    <property type="match status" value="1"/>
</dbReference>
<protein>
    <submittedName>
        <fullName evidence="4">PPE domain-containing protein</fullName>
    </submittedName>
</protein>
<evidence type="ECO:0000259" key="3">
    <source>
        <dbReference type="Pfam" id="PF00823"/>
    </source>
</evidence>
<dbReference type="InterPro" id="IPR000030">
    <property type="entry name" value="PPE_dom"/>
</dbReference>
<dbReference type="SUPFAM" id="SSF140459">
    <property type="entry name" value="PE/PPE dimer-like"/>
    <property type="match status" value="1"/>
</dbReference>
<reference evidence="4 5" key="1">
    <citation type="submission" date="2023-12" db="EMBL/GenBank/DDBJ databases">
        <title>Description of new species of Mycobacterium terrae complex isolated from sewage at the Sao Paulo Zoological Park Foundation in Brazil.</title>
        <authorList>
            <person name="Romagnoli C.L."/>
            <person name="Conceicao E.C."/>
            <person name="Machado E."/>
            <person name="Barreto L.B.P.F."/>
            <person name="Sharma A."/>
            <person name="Silva N.M."/>
            <person name="Marques L.E."/>
            <person name="Juliana M.A."/>
            <person name="Lourenco M.C.S."/>
            <person name="Digiampietri L.A."/>
            <person name="Suffys P.N."/>
            <person name="Viana-Niero C."/>
        </authorList>
    </citation>
    <scope>NUCLEOTIDE SEQUENCE [LARGE SCALE GENOMIC DNA]</scope>
    <source>
        <strain evidence="4 5">MYC340</strain>
    </source>
</reference>
<dbReference type="Pfam" id="PF00823">
    <property type="entry name" value="PPE"/>
    <property type="match status" value="1"/>
</dbReference>
<comment type="similarity">
    <text evidence="1">Belongs to the mycobacterial PPE family.</text>
</comment>
<proteinExistence type="inferred from homology"/>
<keyword evidence="5" id="KW-1185">Reference proteome</keyword>
<dbReference type="RefSeq" id="WP_329780048.1">
    <property type="nucleotide sequence ID" value="NZ_JAYJJU010000007.1"/>
</dbReference>
<accession>A0ABU5XVS8</accession>
<dbReference type="EMBL" id="JAYJJU010000007">
    <property type="protein sequence ID" value="MEB3031897.1"/>
    <property type="molecule type" value="Genomic_DNA"/>
</dbReference>
<feature type="region of interest" description="Disordered" evidence="2">
    <location>
        <begin position="170"/>
        <end position="199"/>
    </location>
</feature>
<feature type="domain" description="PPE" evidence="3">
    <location>
        <begin position="5"/>
        <end position="164"/>
    </location>
</feature>
<feature type="compositionally biased region" description="Basic and acidic residues" evidence="2">
    <location>
        <begin position="358"/>
        <end position="367"/>
    </location>
</feature>
<evidence type="ECO:0000313" key="5">
    <source>
        <dbReference type="Proteomes" id="UP001298593"/>
    </source>
</evidence>
<evidence type="ECO:0000313" key="4">
    <source>
        <dbReference type="EMBL" id="MEB3031897.1"/>
    </source>
</evidence>
<gene>
    <name evidence="4" type="ORF">KV113_10040</name>
</gene>
<dbReference type="Proteomes" id="UP001298593">
    <property type="component" value="Unassembled WGS sequence"/>
</dbReference>
<dbReference type="InterPro" id="IPR038332">
    <property type="entry name" value="PPE_sf"/>
</dbReference>
<sequence length="407" mass="39691">MTGAWGALPPEVNSAGFWLGPGAESFMLSAAQLAAVAASVIANLGGHAAVSAALSASWPDPTGEFAVLANVPHLLWQAMAASLLAEAAAQIEATGMSFETLKAATPTPFEIDENQIEHGILQATNFMGCNSGAIAANRANYTRMWVTAADNKYSYAAASAAGVHAIPPLPPPPPTSMGGASGAAPATSLASGPMESMASSGGGMESMMSMFTQPLSQMSSMASGGGPLQGIMQLPQQAMSPLQSLMSSMGQMGSMGNPGDAMAGMAGAGWLTGAPSAGGPVAANLISGGGGGGLGGIGGALRGPAGWGTSPTVAGSPSGEAAALSRFGEARAASGVPANTAGMGGTGGMMGPMAHGSGDQDKQESGKRKQQHPLTSLASLYRSPAGVPVITGSGGAVFGSREGVGGT</sequence>
<name>A0ABU5XVS8_9MYCO</name>
<dbReference type="PANTHER" id="PTHR46766:SF1">
    <property type="entry name" value="GLUTAMINE-RICH PROTEIN 2"/>
    <property type="match status" value="1"/>
</dbReference>